<protein>
    <recommendedName>
        <fullName evidence="2">Tail protein</fullName>
    </recommendedName>
</protein>
<proteinExistence type="predicted"/>
<evidence type="ECO:0000313" key="1">
    <source>
        <dbReference type="EMBL" id="QJA55557.1"/>
    </source>
</evidence>
<name>A0A6M3IEH1_9ZZZZ</name>
<organism evidence="1">
    <name type="scientific">viral metagenome</name>
    <dbReference type="NCBI Taxonomy" id="1070528"/>
    <lineage>
        <taxon>unclassified sequences</taxon>
        <taxon>metagenomes</taxon>
        <taxon>organismal metagenomes</taxon>
    </lineage>
</organism>
<gene>
    <name evidence="1" type="ORF">MM415B02033_0008</name>
</gene>
<accession>A0A6M3IEH1</accession>
<dbReference type="AlphaFoldDB" id="A0A6M3IEH1"/>
<sequence>MNITISFSLSSGLGDVFKLRGTIRKVVAATLANTIRFRVGTQGRGPNGVLKGYSTNPLLMADGPGAARTKPIIPTKGKLGRGMSVRFAYYVGGYRQYRQQAGLSHHRFILSNRGELWRDWKGGCNSNTGPVLIGFTRAVNSEAADKAADDGREDMFDISVGELEEVADEIQDAILEAVGSAIRQKSVR</sequence>
<dbReference type="EMBL" id="MT141166">
    <property type="protein sequence ID" value="QJA55557.1"/>
    <property type="molecule type" value="Genomic_DNA"/>
</dbReference>
<evidence type="ECO:0008006" key="2">
    <source>
        <dbReference type="Google" id="ProtNLM"/>
    </source>
</evidence>
<reference evidence="1" key="1">
    <citation type="submission" date="2020-03" db="EMBL/GenBank/DDBJ databases">
        <title>The deep terrestrial virosphere.</title>
        <authorList>
            <person name="Holmfeldt K."/>
            <person name="Nilsson E."/>
            <person name="Simone D."/>
            <person name="Lopez-Fernandez M."/>
            <person name="Wu X."/>
            <person name="de Brujin I."/>
            <person name="Lundin D."/>
            <person name="Andersson A."/>
            <person name="Bertilsson S."/>
            <person name="Dopson M."/>
        </authorList>
    </citation>
    <scope>NUCLEOTIDE SEQUENCE</scope>
    <source>
        <strain evidence="1">MM415B02033</strain>
    </source>
</reference>